<protein>
    <submittedName>
        <fullName evidence="5">Dipeptidase</fullName>
    </submittedName>
</protein>
<dbReference type="GO" id="GO:0006508">
    <property type="term" value="P:proteolysis"/>
    <property type="evidence" value="ECO:0007669"/>
    <property type="project" value="UniProtKB-KW"/>
</dbReference>
<evidence type="ECO:0000256" key="3">
    <source>
        <dbReference type="ARBA" id="ARBA00022801"/>
    </source>
</evidence>
<dbReference type="InterPro" id="IPR051458">
    <property type="entry name" value="Cyt/Met_Dipeptidase"/>
</dbReference>
<evidence type="ECO:0000313" key="6">
    <source>
        <dbReference type="Proteomes" id="UP000310541"/>
    </source>
</evidence>
<dbReference type="AlphaFoldDB" id="A0A4U1MNY8"/>
<gene>
    <name evidence="5" type="ORF">FBF83_06540</name>
</gene>
<dbReference type="EMBL" id="SWFM01000001">
    <property type="protein sequence ID" value="TKD72431.1"/>
    <property type="molecule type" value="Genomic_DNA"/>
</dbReference>
<name>A0A4U1MNY8_9BACL</name>
<proteinExistence type="predicted"/>
<dbReference type="Proteomes" id="UP000310541">
    <property type="component" value="Unassembled WGS sequence"/>
</dbReference>
<dbReference type="PANTHER" id="PTHR43270:SF12">
    <property type="entry name" value="SUCCINYL-DIAMINOPIMELATE DESUCCINYLASE"/>
    <property type="match status" value="1"/>
</dbReference>
<dbReference type="NCBIfam" id="NF005914">
    <property type="entry name" value="PRK07907.1"/>
    <property type="match status" value="1"/>
</dbReference>
<dbReference type="Gene3D" id="3.40.630.10">
    <property type="entry name" value="Zn peptidases"/>
    <property type="match status" value="1"/>
</dbReference>
<organism evidence="5 6">
    <name type="scientific">Guptibacillus hwajinpoensis</name>
    <dbReference type="NCBI Taxonomy" id="208199"/>
    <lineage>
        <taxon>Bacteria</taxon>
        <taxon>Bacillati</taxon>
        <taxon>Bacillota</taxon>
        <taxon>Bacilli</taxon>
        <taxon>Bacillales</taxon>
        <taxon>Guptibacillaceae</taxon>
        <taxon>Guptibacillus</taxon>
    </lineage>
</organism>
<dbReference type="InterPro" id="IPR002933">
    <property type="entry name" value="Peptidase_M20"/>
</dbReference>
<feature type="domain" description="Peptidase M20 dimerisation" evidence="4">
    <location>
        <begin position="192"/>
        <end position="349"/>
    </location>
</feature>
<comment type="caution">
    <text evidence="5">The sequence shown here is derived from an EMBL/GenBank/DDBJ whole genome shotgun (WGS) entry which is preliminary data.</text>
</comment>
<dbReference type="GO" id="GO:0008233">
    <property type="term" value="F:peptidase activity"/>
    <property type="evidence" value="ECO:0007669"/>
    <property type="project" value="UniProtKB-KW"/>
</dbReference>
<dbReference type="CDD" id="cd05680">
    <property type="entry name" value="M20_dipept_like"/>
    <property type="match status" value="1"/>
</dbReference>
<dbReference type="NCBIfam" id="NF006579">
    <property type="entry name" value="PRK09104.1"/>
    <property type="match status" value="1"/>
</dbReference>
<dbReference type="Gene3D" id="3.30.70.360">
    <property type="match status" value="1"/>
</dbReference>
<dbReference type="GO" id="GO:0046872">
    <property type="term" value="F:metal ion binding"/>
    <property type="evidence" value="ECO:0007669"/>
    <property type="project" value="UniProtKB-KW"/>
</dbReference>
<keyword evidence="2" id="KW-0479">Metal-binding</keyword>
<dbReference type="InterPro" id="IPR011650">
    <property type="entry name" value="Peptidase_M20_dimer"/>
</dbReference>
<dbReference type="RefSeq" id="WP_136946282.1">
    <property type="nucleotide sequence ID" value="NZ_SWFM01000001.1"/>
</dbReference>
<sequence>MKESIELHKESFLEELQEFLQIPSISAVPDHKSDVDKGSKWVATALEKTGMENIEVIETDGHPLVYADWLHAEGQPTILIYGHYDVQPADPLDLWETPPFDPVIRDNKIYARGATDDKGQLFIHIKAIELLMKENGKLPVNVKFCIEGEEEIASPHLVPFIQEHTEKLAADAVVISDTSFIKEGLPAICTSLRGALAMEVNVKTANTDLHSGVYGGGVPNAVHSLLRILDSLHNEDGTIAVEGFYEGVPEVTNELREEIAQIPSDEEAMKNHLGLTALFGEKGFTFKEQTGIRPTLEINGISGGYQGDGIKTIIPSEASGKISCRLVGHQDPQHIYELIEKHLHDQQPAGASVSVKQFIKAKPVSLDSQNPMIQKAADAYEEVYGVRALFPKEGGSIPIVEVFARVLNAPVVLMGFGLPSENLHAPNEHFHIENFTKGIETVCTYFKSLS</sequence>
<dbReference type="OrthoDB" id="9761532at2"/>
<dbReference type="Pfam" id="PF07687">
    <property type="entry name" value="M20_dimer"/>
    <property type="match status" value="1"/>
</dbReference>
<keyword evidence="3" id="KW-0378">Hydrolase</keyword>
<evidence type="ECO:0000313" key="5">
    <source>
        <dbReference type="EMBL" id="TKD72431.1"/>
    </source>
</evidence>
<dbReference type="PANTHER" id="PTHR43270">
    <property type="entry name" value="BETA-ALA-HIS DIPEPTIDASE"/>
    <property type="match status" value="1"/>
</dbReference>
<evidence type="ECO:0000259" key="4">
    <source>
        <dbReference type="Pfam" id="PF07687"/>
    </source>
</evidence>
<accession>A0A4U1MNY8</accession>
<reference evidence="5 6" key="1">
    <citation type="submission" date="2019-04" db="EMBL/GenBank/DDBJ databases">
        <title>Genome sequence of Bacillus hwajinpoensis strain Y2.</title>
        <authorList>
            <person name="Fair J.L."/>
            <person name="Maclea K.S."/>
        </authorList>
    </citation>
    <scope>NUCLEOTIDE SEQUENCE [LARGE SCALE GENOMIC DNA]</scope>
    <source>
        <strain evidence="5 6">Y2</strain>
    </source>
</reference>
<dbReference type="NCBIfam" id="NF006053">
    <property type="entry name" value="PRK08201.1"/>
    <property type="match status" value="1"/>
</dbReference>
<evidence type="ECO:0000256" key="2">
    <source>
        <dbReference type="ARBA" id="ARBA00022723"/>
    </source>
</evidence>
<keyword evidence="1" id="KW-0645">Protease</keyword>
<evidence type="ECO:0000256" key="1">
    <source>
        <dbReference type="ARBA" id="ARBA00022670"/>
    </source>
</evidence>
<dbReference type="SUPFAM" id="SSF53187">
    <property type="entry name" value="Zn-dependent exopeptidases"/>
    <property type="match status" value="1"/>
</dbReference>
<dbReference type="Pfam" id="PF01546">
    <property type="entry name" value="Peptidase_M20"/>
    <property type="match status" value="1"/>
</dbReference>